<evidence type="ECO:0000256" key="5">
    <source>
        <dbReference type="ARBA" id="ARBA00023295"/>
    </source>
</evidence>
<gene>
    <name evidence="7" type="primary">LOC115478317</name>
</gene>
<reference evidence="7" key="1">
    <citation type="submission" date="2025-08" db="UniProtKB">
        <authorList>
            <consortium name="RefSeq"/>
        </authorList>
    </citation>
    <scope>IDENTIFICATION</scope>
</reference>
<dbReference type="SUPFAM" id="SSF110581">
    <property type="entry name" value="Indigoidine synthase A-like"/>
    <property type="match status" value="1"/>
</dbReference>
<dbReference type="InterPro" id="IPR029056">
    <property type="entry name" value="Ribokinase-like"/>
</dbReference>
<dbReference type="GeneID" id="115478317"/>
<dbReference type="Gene3D" id="3.40.1790.10">
    <property type="entry name" value="Indigoidine synthase domain"/>
    <property type="match status" value="1"/>
</dbReference>
<dbReference type="KEGG" id="muo:115478317"/>
<dbReference type="GO" id="GO:0004730">
    <property type="term" value="F:pseudouridylate synthase activity"/>
    <property type="evidence" value="ECO:0007669"/>
    <property type="project" value="InterPro"/>
</dbReference>
<dbReference type="HAMAP" id="MF_01876">
    <property type="entry name" value="PsiMP_glycosidase"/>
    <property type="match status" value="1"/>
</dbReference>
<dbReference type="RefSeq" id="XP_030071482.1">
    <property type="nucleotide sequence ID" value="XM_030215622.1"/>
</dbReference>
<dbReference type="Gene3D" id="3.40.1190.20">
    <property type="match status" value="1"/>
</dbReference>
<dbReference type="InterPro" id="IPR022830">
    <property type="entry name" value="Indigdn_synthA-like"/>
</dbReference>
<dbReference type="AlphaFoldDB" id="A0A6P7YWH8"/>
<evidence type="ECO:0000256" key="2">
    <source>
        <dbReference type="ARBA" id="ARBA00022801"/>
    </source>
</evidence>
<dbReference type="Proteomes" id="UP000515156">
    <property type="component" value="Chromosome 10"/>
</dbReference>
<keyword evidence="4" id="KW-0456">Lyase</keyword>
<dbReference type="OrthoDB" id="198885at2759"/>
<accession>A0A6P7YWH8</accession>
<protein>
    <submittedName>
        <fullName evidence="7">Uncharacterized protein LOC115478317</fullName>
    </submittedName>
</protein>
<evidence type="ECO:0000256" key="3">
    <source>
        <dbReference type="ARBA" id="ARBA00023211"/>
    </source>
</evidence>
<dbReference type="InterPro" id="IPR007342">
    <property type="entry name" value="PsuG"/>
</dbReference>
<dbReference type="GO" id="GO:0046872">
    <property type="term" value="F:metal ion binding"/>
    <property type="evidence" value="ECO:0007669"/>
    <property type="project" value="UniProtKB-KW"/>
</dbReference>
<evidence type="ECO:0000313" key="7">
    <source>
        <dbReference type="RefSeq" id="XP_030071482.1"/>
    </source>
</evidence>
<evidence type="ECO:0000256" key="4">
    <source>
        <dbReference type="ARBA" id="ARBA00023239"/>
    </source>
</evidence>
<dbReference type="PANTHER" id="PTHR42909:SF1">
    <property type="entry name" value="CARBOHYDRATE KINASE PFKB DOMAIN-CONTAINING PROTEIN"/>
    <property type="match status" value="1"/>
</dbReference>
<dbReference type="GO" id="GO:0005737">
    <property type="term" value="C:cytoplasm"/>
    <property type="evidence" value="ECO:0007669"/>
    <property type="project" value="TreeGrafter"/>
</dbReference>
<organism evidence="6 7">
    <name type="scientific">Microcaecilia unicolor</name>
    <dbReference type="NCBI Taxonomy" id="1415580"/>
    <lineage>
        <taxon>Eukaryota</taxon>
        <taxon>Metazoa</taxon>
        <taxon>Chordata</taxon>
        <taxon>Craniata</taxon>
        <taxon>Vertebrata</taxon>
        <taxon>Euteleostomi</taxon>
        <taxon>Amphibia</taxon>
        <taxon>Gymnophiona</taxon>
        <taxon>Siphonopidae</taxon>
        <taxon>Microcaecilia</taxon>
    </lineage>
</organism>
<dbReference type="PANTHER" id="PTHR42909">
    <property type="entry name" value="ZGC:136858"/>
    <property type="match status" value="1"/>
</dbReference>
<keyword evidence="3" id="KW-0464">Manganese</keyword>
<evidence type="ECO:0000313" key="6">
    <source>
        <dbReference type="Proteomes" id="UP000515156"/>
    </source>
</evidence>
<dbReference type="InParanoid" id="A0A6P7YWH8"/>
<dbReference type="Pfam" id="PF04227">
    <property type="entry name" value="Indigoidine_A"/>
    <property type="match status" value="1"/>
</dbReference>
<dbReference type="GO" id="GO:0016798">
    <property type="term" value="F:hydrolase activity, acting on glycosyl bonds"/>
    <property type="evidence" value="ECO:0007669"/>
    <property type="project" value="UniProtKB-KW"/>
</dbReference>
<keyword evidence="2" id="KW-0378">Hydrolase</keyword>
<keyword evidence="5" id="KW-0326">Glycosidase</keyword>
<proteinExistence type="inferred from homology"/>
<sequence>MIIQLISALRSCTIGVAHGTYIGKRLLHDSLIRISSCVKEALNDGKPVVALESTIISHGMPYPCNISIARKVEDIVRHNGSVPATVGVICGRIHIGLSEEELQVLGKSNHSIKISRRDLPHALSQGLSGGTTVSATMIAAHKAGIKVFVTGGIGGVHHGGECTMDVSADLTELGRTPVAVVSAGVKSMMDIGRTLEYLETQGVCVATFGESKEFPAFFSHRSGFKAPCNIQNEEEAAKLIASSLELGLGCGVLLAVPIPKEYTTISHIIEEAVQQALQEARLKGIVGKEVTPFLLQKVNELTDASNKILPDPDNARVGSRIAVALSKILNAKKQQQLQTNDILPSASRLIVIGGINIDFIMKAKNSALLFGGQTNPCIVYQSFGGVGRNLADILYNNSDTFVLYVLSHMRHGFSWLHFFIFLNQSTGALDTDCKLDQGH</sequence>
<evidence type="ECO:0000256" key="1">
    <source>
        <dbReference type="ARBA" id="ARBA00022723"/>
    </source>
</evidence>
<name>A0A6P7YWH8_9AMPH</name>
<keyword evidence="6" id="KW-1185">Reference proteome</keyword>
<keyword evidence="1" id="KW-0479">Metal-binding</keyword>